<feature type="domain" description="CBM2" evidence="13">
    <location>
        <begin position="441"/>
        <end position="544"/>
    </location>
</feature>
<dbReference type="Pfam" id="PF00041">
    <property type="entry name" value="fn3"/>
    <property type="match status" value="1"/>
</dbReference>
<keyword evidence="8 9" id="KW-0624">Polysaccharide degradation</keyword>
<dbReference type="SMART" id="SM00637">
    <property type="entry name" value="CBD_II"/>
    <property type="match status" value="1"/>
</dbReference>
<feature type="domain" description="GH10" evidence="14">
    <location>
        <begin position="27"/>
        <end position="337"/>
    </location>
</feature>
<dbReference type="PROSITE" id="PS50853">
    <property type="entry name" value="FN3"/>
    <property type="match status" value="1"/>
</dbReference>
<dbReference type="SUPFAM" id="SSF51445">
    <property type="entry name" value="(Trans)glycosidases"/>
    <property type="match status" value="1"/>
</dbReference>
<evidence type="ECO:0000313" key="15">
    <source>
        <dbReference type="EMBL" id="MFC4589160.1"/>
    </source>
</evidence>
<evidence type="ECO:0000259" key="14">
    <source>
        <dbReference type="PROSITE" id="PS51760"/>
    </source>
</evidence>
<evidence type="ECO:0000256" key="10">
    <source>
        <dbReference type="SAM" id="MobiDB-lite"/>
    </source>
</evidence>
<feature type="compositionally biased region" description="Low complexity" evidence="10">
    <location>
        <begin position="349"/>
        <end position="364"/>
    </location>
</feature>
<evidence type="ECO:0000256" key="11">
    <source>
        <dbReference type="SAM" id="SignalP"/>
    </source>
</evidence>
<organism evidence="15 16">
    <name type="scientific">Sphaerisporangium corydalis</name>
    <dbReference type="NCBI Taxonomy" id="1441875"/>
    <lineage>
        <taxon>Bacteria</taxon>
        <taxon>Bacillati</taxon>
        <taxon>Actinomycetota</taxon>
        <taxon>Actinomycetes</taxon>
        <taxon>Streptosporangiales</taxon>
        <taxon>Streptosporangiaceae</taxon>
        <taxon>Sphaerisporangium</taxon>
    </lineage>
</organism>
<dbReference type="SUPFAM" id="SSF49265">
    <property type="entry name" value="Fibronectin type III"/>
    <property type="match status" value="1"/>
</dbReference>
<accession>A0ABV9EL39</accession>
<dbReference type="Pfam" id="PF00331">
    <property type="entry name" value="Glyco_hydro_10"/>
    <property type="match status" value="1"/>
</dbReference>
<dbReference type="InterPro" id="IPR036116">
    <property type="entry name" value="FN3_sf"/>
</dbReference>
<dbReference type="PANTHER" id="PTHR31490">
    <property type="entry name" value="GLYCOSYL HYDROLASE"/>
    <property type="match status" value="1"/>
</dbReference>
<comment type="similarity">
    <text evidence="2 9">Belongs to the glycosyl hydrolase 10 (cellulase F) family.</text>
</comment>
<comment type="caution">
    <text evidence="15">The sequence shown here is derived from an EMBL/GenBank/DDBJ whole genome shotgun (WGS) entry which is preliminary data.</text>
</comment>
<dbReference type="SMART" id="SM00633">
    <property type="entry name" value="Glyco_10"/>
    <property type="match status" value="1"/>
</dbReference>
<evidence type="ECO:0000256" key="2">
    <source>
        <dbReference type="ARBA" id="ARBA00007495"/>
    </source>
</evidence>
<comment type="catalytic activity">
    <reaction evidence="1 9">
        <text>Endohydrolysis of (1-&gt;4)-beta-D-xylosidic linkages in xylans.</text>
        <dbReference type="EC" id="3.2.1.8"/>
    </reaction>
</comment>
<evidence type="ECO:0000256" key="7">
    <source>
        <dbReference type="ARBA" id="ARBA00023295"/>
    </source>
</evidence>
<feature type="region of interest" description="Disordered" evidence="10">
    <location>
        <begin position="341"/>
        <end position="364"/>
    </location>
</feature>
<dbReference type="RefSeq" id="WP_262846338.1">
    <property type="nucleotide sequence ID" value="NZ_JANZYP010000045.1"/>
</dbReference>
<dbReference type="InterPro" id="IPR003961">
    <property type="entry name" value="FN3_dom"/>
</dbReference>
<evidence type="ECO:0000259" key="12">
    <source>
        <dbReference type="PROSITE" id="PS50853"/>
    </source>
</evidence>
<evidence type="ECO:0000256" key="6">
    <source>
        <dbReference type="ARBA" id="ARBA00023277"/>
    </source>
</evidence>
<dbReference type="Proteomes" id="UP001595891">
    <property type="component" value="Unassembled WGS sequence"/>
</dbReference>
<dbReference type="SMART" id="SM00060">
    <property type="entry name" value="FN3"/>
    <property type="match status" value="1"/>
</dbReference>
<dbReference type="InterPro" id="IPR012291">
    <property type="entry name" value="CBM2_carb-bd_dom_sf"/>
</dbReference>
<dbReference type="InterPro" id="IPR008965">
    <property type="entry name" value="CBM2/CBM3_carb-bd_dom_sf"/>
</dbReference>
<keyword evidence="16" id="KW-1185">Reference proteome</keyword>
<protein>
    <recommendedName>
        <fullName evidence="9">Beta-xylanase</fullName>
        <ecNumber evidence="9">3.2.1.8</ecNumber>
    </recommendedName>
</protein>
<dbReference type="EMBL" id="JBHSFN010000015">
    <property type="protein sequence ID" value="MFC4589160.1"/>
    <property type="molecule type" value="Genomic_DNA"/>
</dbReference>
<dbReference type="PROSITE" id="PS51760">
    <property type="entry name" value="GH10_2"/>
    <property type="match status" value="1"/>
</dbReference>
<evidence type="ECO:0000256" key="5">
    <source>
        <dbReference type="ARBA" id="ARBA00022801"/>
    </source>
</evidence>
<evidence type="ECO:0000313" key="16">
    <source>
        <dbReference type="Proteomes" id="UP001595891"/>
    </source>
</evidence>
<dbReference type="PRINTS" id="PR00134">
    <property type="entry name" value="GLHYDRLASE10"/>
</dbReference>
<keyword evidence="7 9" id="KW-0326">Glycosidase</keyword>
<dbReference type="Gene3D" id="2.60.40.10">
    <property type="entry name" value="Immunoglobulins"/>
    <property type="match status" value="1"/>
</dbReference>
<evidence type="ECO:0000259" key="13">
    <source>
        <dbReference type="PROSITE" id="PS51173"/>
    </source>
</evidence>
<evidence type="ECO:0000256" key="3">
    <source>
        <dbReference type="ARBA" id="ARBA00022651"/>
    </source>
</evidence>
<dbReference type="InterPro" id="IPR001919">
    <property type="entry name" value="CBD2"/>
</dbReference>
<dbReference type="InterPro" id="IPR001000">
    <property type="entry name" value="GH10_dom"/>
</dbReference>
<dbReference type="SUPFAM" id="SSF49384">
    <property type="entry name" value="Carbohydrate-binding domain"/>
    <property type="match status" value="1"/>
</dbReference>
<name>A0ABV9EL39_9ACTN</name>
<dbReference type="PANTHER" id="PTHR31490:SF88">
    <property type="entry name" value="BETA-XYLANASE"/>
    <property type="match status" value="1"/>
</dbReference>
<reference evidence="16" key="1">
    <citation type="journal article" date="2019" name="Int. J. Syst. Evol. Microbiol.">
        <title>The Global Catalogue of Microorganisms (GCM) 10K type strain sequencing project: providing services to taxonomists for standard genome sequencing and annotation.</title>
        <authorList>
            <consortium name="The Broad Institute Genomics Platform"/>
            <consortium name="The Broad Institute Genome Sequencing Center for Infectious Disease"/>
            <person name="Wu L."/>
            <person name="Ma J."/>
        </authorList>
    </citation>
    <scope>NUCLEOTIDE SEQUENCE [LARGE SCALE GENOMIC DNA]</scope>
    <source>
        <strain evidence="16">CCUG 49560</strain>
    </source>
</reference>
<dbReference type="InterPro" id="IPR044846">
    <property type="entry name" value="GH10"/>
</dbReference>
<dbReference type="EC" id="3.2.1.8" evidence="9"/>
<gene>
    <name evidence="15" type="ORF">ACFO8L_23925</name>
</gene>
<feature type="chain" id="PRO_5047264312" description="Beta-xylanase" evidence="11">
    <location>
        <begin position="26"/>
        <end position="544"/>
    </location>
</feature>
<evidence type="ECO:0000256" key="8">
    <source>
        <dbReference type="ARBA" id="ARBA00023326"/>
    </source>
</evidence>
<proteinExistence type="inferred from homology"/>
<feature type="domain" description="Fibronectin type-III" evidence="12">
    <location>
        <begin position="354"/>
        <end position="440"/>
    </location>
</feature>
<keyword evidence="4 11" id="KW-0732">Signal</keyword>
<dbReference type="Gene3D" id="3.20.20.80">
    <property type="entry name" value="Glycosidases"/>
    <property type="match status" value="1"/>
</dbReference>
<dbReference type="InterPro" id="IPR017853">
    <property type="entry name" value="GH"/>
</dbReference>
<evidence type="ECO:0000256" key="9">
    <source>
        <dbReference type="RuleBase" id="RU361174"/>
    </source>
</evidence>
<dbReference type="InterPro" id="IPR013783">
    <property type="entry name" value="Ig-like_fold"/>
</dbReference>
<dbReference type="Pfam" id="PF00553">
    <property type="entry name" value="CBM_2"/>
    <property type="match status" value="1"/>
</dbReference>
<dbReference type="Gene3D" id="2.60.40.290">
    <property type="match status" value="1"/>
</dbReference>
<feature type="signal peptide" evidence="11">
    <location>
        <begin position="1"/>
        <end position="25"/>
    </location>
</feature>
<evidence type="ECO:0000256" key="1">
    <source>
        <dbReference type="ARBA" id="ARBA00000681"/>
    </source>
</evidence>
<keyword evidence="6 9" id="KW-0119">Carbohydrate metabolism</keyword>
<keyword evidence="3" id="KW-0858">Xylan degradation</keyword>
<dbReference type="PROSITE" id="PS51173">
    <property type="entry name" value="CBM2"/>
    <property type="match status" value="1"/>
</dbReference>
<sequence length="544" mass="56445">MLTKVWKALPIAAVLLAGAALPSYAAASTLRDGAAAAGRYFGTAVAAGPLSNESQYITVLDREFNSVTAENAMKWDATEPSAGSFSYGSADALVTHAQAHGQQVRGHTLVWHNQTPSWVQNLAAADLRTAMQNHIANVVGHFKGKIYAWDVVNEIFDDNGGFRSSFWSQKLGQTFVADAFTAARAADPAAKLYINDYNVEGVNSKSTAMYNLVRTLKSQGVPIDGVGLQAHLIVGQVPSDLQQNIQRFADLGVDVALTELDIRMQTPSDSTKLANQRTDYNRVTTACLAVTRCVGITVWGFTDKYSWVPDVFSGQGAALPYNENYQAKPAYTGMLDALNGGTGGGGGDTQAPTTPGTPTASTVTSSGATLTWTASTDNTAVTGYDIVNAANTVLGSSTGATTTLTGLTPATSYTLRVIAKDAAGNRSTASASVTFTTTTGGGGGSGACTATYSVVNSWQNGFQAGVTVTNTGTAAITGWTVTWTFPNGQTITQLWNGTLTQSGSAITVRNASYNGALGVGASTTFGFTGTHTGTNNAPSSVTCS</sequence>
<keyword evidence="5 9" id="KW-0378">Hydrolase</keyword>
<evidence type="ECO:0000256" key="4">
    <source>
        <dbReference type="ARBA" id="ARBA00022729"/>
    </source>
</evidence>